<feature type="domain" description="Rab-GAP TBC" evidence="3">
    <location>
        <begin position="61"/>
        <end position="268"/>
    </location>
</feature>
<dbReference type="AlphaFoldDB" id="A0A9N9TG34"/>
<dbReference type="EMBL" id="OU900094">
    <property type="protein sequence ID" value="CAG9854709.1"/>
    <property type="molecule type" value="Genomic_DNA"/>
</dbReference>
<proteinExistence type="predicted"/>
<dbReference type="Gene3D" id="1.10.472.80">
    <property type="entry name" value="Ypt/Rab-GAP domain of gyp1p, domain 3"/>
    <property type="match status" value="1"/>
</dbReference>
<dbReference type="SMART" id="SM00164">
    <property type="entry name" value="TBC"/>
    <property type="match status" value="1"/>
</dbReference>
<protein>
    <recommendedName>
        <fullName evidence="1">TBC1 domain family member 30</fullName>
    </recommendedName>
</protein>
<dbReference type="SUPFAM" id="SSF47923">
    <property type="entry name" value="Ypt/Rab-GAP domain of gyp1p"/>
    <property type="match status" value="2"/>
</dbReference>
<evidence type="ECO:0000313" key="4">
    <source>
        <dbReference type="EMBL" id="CAG9854709.1"/>
    </source>
</evidence>
<evidence type="ECO:0000256" key="2">
    <source>
        <dbReference type="SAM" id="MobiDB-lite"/>
    </source>
</evidence>
<sequence>MSNFLNSFIKAGASTDAQTWTNVPQGEPSQNSRFKNQTAPGDTDFTQWVNAMKMVAQLQGGIPPEFRKRLWLQLAERHLASKGVDWSKAERTCFSEWSHPADAELDVQIVKDLHRTGCSLFCGKDGQENQVLLKRVLLAYARWNKTVGYCQGFNMLAALILQVTEKNESDALKLMIYLIEGVLPDSYFAGSLKGLSVDMAVFRELLRTRFPRLSKHLDALQSAAKDGSRSYEPPLTNVFTMQWFLTLFSNCLPQQTVLRVWDLILLEGNEILLRTALAIWQVLSDRILKVRSADEFYCMMGALTRELLEAELVDENVLIKTVVAIRPLTELKTLREHYSYNMTPWEATIPQTMDKQLKLHPKQNIALDISGLKKQYVKLKQRQRQAHIIFSAAISRQSLPAPPVTMNHLLIGKSALMPAKSIGPVPPPRPAAASTLHWKDAPKQSSSSSSSDTELCDEETESSSSDESKPCQFDNLPADGDASLMIHDNTSATVVVEKPEPDPSEFEADNVNLRFDQLLAGHAKQGRRNSDMAMQIIQENSLILHRILQCQTRLSPSPPLLETEESALHSSSEEFEAKHISLQETMGTILSPDGADSASINQPSDKTNSNCFEYGSKYSNILEKSKSLDEKYNTLILNKPVSKTFTELNKEHLNFDKDSIRKSKFVDVSEISEETDTVPASLMSFDFDIGERTSNEYAPQFDQSKINDWKKDYFDVIKASEISPIKTLVATDENNSSRTDINVGNVNKVSSIDSTSGEINYDASRKCYFDDARKDDNVEIETLQNRELIGFEKLYLNSPEDKQVIQSSSNSIFAKEIGLKSSMLFDFEDKDKENSSLSVFNEFSLEHSGTDCAGLKLDSLLPETSFNYPTASEKNSKFLVGSSLDYTSPSTCYDLTATREGAVNKSLLFELPSDSSCSSTSYSFLKSPSSKPGDSSNCYNFLTAREDSVLEKVEDCDTNKQINNFGLENVPALDTFSKFSLSSSRSHISPE</sequence>
<evidence type="ECO:0000256" key="1">
    <source>
        <dbReference type="ARBA" id="ARBA00067508"/>
    </source>
</evidence>
<dbReference type="PROSITE" id="PS50086">
    <property type="entry name" value="TBC_RABGAP"/>
    <property type="match status" value="1"/>
</dbReference>
<feature type="region of interest" description="Disordered" evidence="2">
    <location>
        <begin position="421"/>
        <end position="483"/>
    </location>
</feature>
<evidence type="ECO:0000259" key="3">
    <source>
        <dbReference type="PROSITE" id="PS50086"/>
    </source>
</evidence>
<dbReference type="InterPro" id="IPR032738">
    <property type="entry name" value="Tbc1d30_C"/>
</dbReference>
<dbReference type="PANTHER" id="PTHR13399">
    <property type="entry name" value="TRANSLOCON-ASSOCIATED PROTEIN TRAP , GAMMA SUBUNIT"/>
    <property type="match status" value="1"/>
</dbReference>
<accession>A0A9N9TG34</accession>
<dbReference type="Pfam" id="PF15733">
    <property type="entry name" value="DUF4682"/>
    <property type="match status" value="1"/>
</dbReference>
<dbReference type="Proteomes" id="UP001153712">
    <property type="component" value="Chromosome 1"/>
</dbReference>
<organism evidence="4 5">
    <name type="scientific">Phyllotreta striolata</name>
    <name type="common">Striped flea beetle</name>
    <name type="synonym">Crioceris striolata</name>
    <dbReference type="NCBI Taxonomy" id="444603"/>
    <lineage>
        <taxon>Eukaryota</taxon>
        <taxon>Metazoa</taxon>
        <taxon>Ecdysozoa</taxon>
        <taxon>Arthropoda</taxon>
        <taxon>Hexapoda</taxon>
        <taxon>Insecta</taxon>
        <taxon>Pterygota</taxon>
        <taxon>Neoptera</taxon>
        <taxon>Endopterygota</taxon>
        <taxon>Coleoptera</taxon>
        <taxon>Polyphaga</taxon>
        <taxon>Cucujiformia</taxon>
        <taxon>Chrysomeloidea</taxon>
        <taxon>Chrysomelidae</taxon>
        <taxon>Galerucinae</taxon>
        <taxon>Alticini</taxon>
        <taxon>Phyllotreta</taxon>
    </lineage>
</organism>
<dbReference type="InterPro" id="IPR000195">
    <property type="entry name" value="Rab-GAP-TBC_dom"/>
</dbReference>
<dbReference type="Gene3D" id="1.10.8.270">
    <property type="entry name" value="putative rabgap domain of human tbc1 domain family member 14 like domains"/>
    <property type="match status" value="1"/>
</dbReference>
<dbReference type="FunFam" id="1.10.472.80:FF:000011">
    <property type="entry name" value="TBC1 domain family member 30"/>
    <property type="match status" value="1"/>
</dbReference>
<keyword evidence="5" id="KW-1185">Reference proteome</keyword>
<dbReference type="InterPro" id="IPR035969">
    <property type="entry name" value="Rab-GAP_TBC_sf"/>
</dbReference>
<dbReference type="FunFam" id="1.10.8.270:FF:000009">
    <property type="entry name" value="TBC1 domain family member 30"/>
    <property type="match status" value="1"/>
</dbReference>
<reference evidence="4" key="1">
    <citation type="submission" date="2022-01" db="EMBL/GenBank/DDBJ databases">
        <authorList>
            <person name="King R."/>
        </authorList>
    </citation>
    <scope>NUCLEOTIDE SEQUENCE</scope>
</reference>
<name>A0A9N9TG34_PHYSR</name>
<dbReference type="OrthoDB" id="289721at2759"/>
<dbReference type="Pfam" id="PF00566">
    <property type="entry name" value="RabGAP-TBC"/>
    <property type="match status" value="1"/>
</dbReference>
<feature type="region of interest" description="Disordered" evidence="2">
    <location>
        <begin position="17"/>
        <end position="40"/>
    </location>
</feature>
<dbReference type="PANTHER" id="PTHR13399:SF2">
    <property type="entry name" value="TRANSLOCON-ASSOCIATED PROTEIN SUBUNIT GAMMA"/>
    <property type="match status" value="1"/>
</dbReference>
<gene>
    <name evidence="4" type="ORF">PHYEVI_LOCUS1169</name>
</gene>
<evidence type="ECO:0000313" key="5">
    <source>
        <dbReference type="Proteomes" id="UP001153712"/>
    </source>
</evidence>
<dbReference type="GO" id="GO:0005783">
    <property type="term" value="C:endoplasmic reticulum"/>
    <property type="evidence" value="ECO:0007669"/>
    <property type="project" value="TreeGrafter"/>
</dbReference>